<dbReference type="Gene3D" id="2.160.20.10">
    <property type="entry name" value="Single-stranded right-handed beta-helix, Pectin lyase-like"/>
    <property type="match status" value="1"/>
</dbReference>
<dbReference type="NCBIfam" id="NF041518">
    <property type="entry name" value="choice_anch_Q"/>
    <property type="match status" value="1"/>
</dbReference>
<reference evidence="3" key="1">
    <citation type="submission" date="2006-10" db="EMBL/GenBank/DDBJ databases">
        <title>Complete sequence of Solibacter usitatus Ellin6076.</title>
        <authorList>
            <consortium name="US DOE Joint Genome Institute"/>
            <person name="Copeland A."/>
            <person name="Lucas S."/>
            <person name="Lapidus A."/>
            <person name="Barry K."/>
            <person name="Detter J.C."/>
            <person name="Glavina del Rio T."/>
            <person name="Hammon N."/>
            <person name="Israni S."/>
            <person name="Dalin E."/>
            <person name="Tice H."/>
            <person name="Pitluck S."/>
            <person name="Thompson L.S."/>
            <person name="Brettin T."/>
            <person name="Bruce D."/>
            <person name="Han C."/>
            <person name="Tapia R."/>
            <person name="Gilna P."/>
            <person name="Schmutz J."/>
            <person name="Larimer F."/>
            <person name="Land M."/>
            <person name="Hauser L."/>
            <person name="Kyrpides N."/>
            <person name="Mikhailova N."/>
            <person name="Janssen P.H."/>
            <person name="Kuske C.R."/>
            <person name="Richardson P."/>
        </authorList>
    </citation>
    <scope>NUCLEOTIDE SEQUENCE</scope>
    <source>
        <strain evidence="3">Ellin6076</strain>
    </source>
</reference>
<proteinExistence type="predicted"/>
<dbReference type="InterPro" id="IPR012334">
    <property type="entry name" value="Pectin_lyas_fold"/>
</dbReference>
<dbReference type="InterPro" id="IPR059226">
    <property type="entry name" value="Choice_anch_Q_dom"/>
</dbReference>
<dbReference type="PROSITE" id="PS51820">
    <property type="entry name" value="PA14"/>
    <property type="match status" value="1"/>
</dbReference>
<dbReference type="PANTHER" id="PTHR36453:SF1">
    <property type="entry name" value="RIGHT HANDED BETA HELIX DOMAIN-CONTAINING PROTEIN"/>
    <property type="match status" value="1"/>
</dbReference>
<evidence type="ECO:0000259" key="2">
    <source>
        <dbReference type="PROSITE" id="PS51820"/>
    </source>
</evidence>
<dbReference type="OrthoDB" id="3565729at2"/>
<dbReference type="InterPro" id="IPR011658">
    <property type="entry name" value="PA14_dom"/>
</dbReference>
<dbReference type="HOGENOM" id="CLU_026374_0_0_0"/>
<dbReference type="Gene3D" id="3.90.182.10">
    <property type="entry name" value="Toxin - Anthrax Protective Antigen,domain 1"/>
    <property type="match status" value="1"/>
</dbReference>
<dbReference type="InterPro" id="IPR037524">
    <property type="entry name" value="PA14/GLEYA"/>
</dbReference>
<feature type="chain" id="PRO_5004163661" evidence="1">
    <location>
        <begin position="28"/>
        <end position="673"/>
    </location>
</feature>
<dbReference type="InParanoid" id="Q024G2"/>
<feature type="signal peptide" evidence="1">
    <location>
        <begin position="1"/>
        <end position="27"/>
    </location>
</feature>
<dbReference type="InterPro" id="IPR011050">
    <property type="entry name" value="Pectin_lyase_fold/virulence"/>
</dbReference>
<organism evidence="3">
    <name type="scientific">Solibacter usitatus (strain Ellin6076)</name>
    <dbReference type="NCBI Taxonomy" id="234267"/>
    <lineage>
        <taxon>Bacteria</taxon>
        <taxon>Pseudomonadati</taxon>
        <taxon>Acidobacteriota</taxon>
        <taxon>Terriglobia</taxon>
        <taxon>Bryobacterales</taxon>
        <taxon>Solibacteraceae</taxon>
        <taxon>Candidatus Solibacter</taxon>
    </lineage>
</organism>
<evidence type="ECO:0000313" key="3">
    <source>
        <dbReference type="EMBL" id="ABJ83614.1"/>
    </source>
</evidence>
<gene>
    <name evidence="3" type="ordered locus">Acid_2625</name>
</gene>
<dbReference type="Pfam" id="PF07691">
    <property type="entry name" value="PA14"/>
    <property type="match status" value="1"/>
</dbReference>
<dbReference type="Pfam" id="PF13229">
    <property type="entry name" value="Beta_helix"/>
    <property type="match status" value="1"/>
</dbReference>
<dbReference type="SUPFAM" id="SSF56988">
    <property type="entry name" value="Anthrax protective antigen"/>
    <property type="match status" value="1"/>
</dbReference>
<name>Q024G2_SOLUE</name>
<dbReference type="InterPro" id="IPR006626">
    <property type="entry name" value="PbH1"/>
</dbReference>
<feature type="domain" description="PA14" evidence="2">
    <location>
        <begin position="35"/>
        <end position="170"/>
    </location>
</feature>
<dbReference type="EMBL" id="CP000473">
    <property type="protein sequence ID" value="ABJ83614.1"/>
    <property type="molecule type" value="Genomic_DNA"/>
</dbReference>
<dbReference type="SUPFAM" id="SSF51126">
    <property type="entry name" value="Pectin lyase-like"/>
    <property type="match status" value="1"/>
</dbReference>
<dbReference type="InterPro" id="IPR039448">
    <property type="entry name" value="Beta_helix"/>
</dbReference>
<protein>
    <submittedName>
        <fullName evidence="3">PA14 domain protein</fullName>
    </submittedName>
</protein>
<dbReference type="SMART" id="SM00710">
    <property type="entry name" value="PbH1"/>
    <property type="match status" value="9"/>
</dbReference>
<dbReference type="KEGG" id="sus:Acid_2625"/>
<dbReference type="STRING" id="234267.Acid_2625"/>
<dbReference type="AlphaFoldDB" id="Q024G2"/>
<dbReference type="PANTHER" id="PTHR36453">
    <property type="entry name" value="SECRETED PROTEIN-RELATED"/>
    <property type="match status" value="1"/>
</dbReference>
<evidence type="ECO:0000256" key="1">
    <source>
        <dbReference type="SAM" id="SignalP"/>
    </source>
</evidence>
<dbReference type="SMART" id="SM00758">
    <property type="entry name" value="PA14"/>
    <property type="match status" value="1"/>
</dbReference>
<accession>Q024G2</accession>
<dbReference type="eggNOG" id="COG4733">
    <property type="taxonomic scope" value="Bacteria"/>
</dbReference>
<sequence precursor="true">MKSSMTARCRFALTAGLAITASFRATAATSPNCQPGTGAFTACFYSGTAFNTFLLQRQDPGINFNWGMGGPYSGGPIFQFSTRWQGNFSFAAGAQRFSVTANPGARLYIDGQLALDRWTSAAPASVDVVRQLSAGMHLITLEFFSGWDYAYVKLSWQADAGYRQFYVSSTGNDNNDGRTPSTAWLSTSKITSISFQPGDHIMFEGGQSFNGLLYFGADDQGTAANPIVITSYGSGRATIRPGTTVGLLAYNTAGIEVRNLNFAGSTGNNKDGVQFYQNMPGNAKLSYIRIDGVDVSGFGSAGVSIYGGAGLAGYSDVRITNVTAHDNLKAGIWMGALSSTAVGYAHSNVYIGNSRIFNIAGVSDIVDSGFGVFLANTDGAVVEQNVIYNNGWNTFSFGGPMGIMAMEANNVTVQNNEVHHMRTACGDGGGIDFDGGVTNSTMQYNFTHDNAGSGITLAQYYSARLPYADNTVRYNISQNDGRNSLSWAGIIVAGAVTKTHIYNNTIYGAANSIKQYAALMITGQTTNVDIRNNVFMTADGMQQISVSAGQVNMLLQGNAYWGGALPLNLSWGYTNSKTLTDFRNATGQEMLNGMPAGLGVDPRFMSPGNAVAINDPSLLGTLTAYTPLAGSPLIDRGLNLATLGITPPNRDFAGAPTPQGLAIDIGAIEVSAR</sequence>
<keyword evidence="1" id="KW-0732">Signal</keyword>